<proteinExistence type="predicted"/>
<evidence type="ECO:0000313" key="3">
    <source>
        <dbReference type="Proteomes" id="UP001345219"/>
    </source>
</evidence>
<protein>
    <submittedName>
        <fullName evidence="2">Uncharacterized protein</fullName>
    </submittedName>
</protein>
<keyword evidence="3" id="KW-1185">Reference proteome</keyword>
<gene>
    <name evidence="2" type="ORF">SAY87_008216</name>
</gene>
<sequence>MPNREDPDAIQLNRGMNFRVSPTSINTNCRWKYYMKGEKGGSDNNGDRLPYRGREGSERSRYTGDQGDTMCVAGVETAMRLEGGREEDTD</sequence>
<reference evidence="2 3" key="1">
    <citation type="journal article" date="2023" name="Hortic Res">
        <title>Pangenome of water caltrop reveals structural variations and asymmetric subgenome divergence after allopolyploidization.</title>
        <authorList>
            <person name="Zhang X."/>
            <person name="Chen Y."/>
            <person name="Wang L."/>
            <person name="Yuan Y."/>
            <person name="Fang M."/>
            <person name="Shi L."/>
            <person name="Lu R."/>
            <person name="Comes H.P."/>
            <person name="Ma Y."/>
            <person name="Chen Y."/>
            <person name="Huang G."/>
            <person name="Zhou Y."/>
            <person name="Zheng Z."/>
            <person name="Qiu Y."/>
        </authorList>
    </citation>
    <scope>NUCLEOTIDE SEQUENCE [LARGE SCALE GENOMIC DNA]</scope>
    <source>
        <tissue evidence="2">Roots</tissue>
    </source>
</reference>
<dbReference type="AlphaFoldDB" id="A0AAN7KK02"/>
<comment type="caution">
    <text evidence="2">The sequence shown here is derived from an EMBL/GenBank/DDBJ whole genome shotgun (WGS) entry which is preliminary data.</text>
</comment>
<dbReference type="Proteomes" id="UP001345219">
    <property type="component" value="Chromosome 7"/>
</dbReference>
<organism evidence="2 3">
    <name type="scientific">Trapa incisa</name>
    <dbReference type="NCBI Taxonomy" id="236973"/>
    <lineage>
        <taxon>Eukaryota</taxon>
        <taxon>Viridiplantae</taxon>
        <taxon>Streptophyta</taxon>
        <taxon>Embryophyta</taxon>
        <taxon>Tracheophyta</taxon>
        <taxon>Spermatophyta</taxon>
        <taxon>Magnoliopsida</taxon>
        <taxon>eudicotyledons</taxon>
        <taxon>Gunneridae</taxon>
        <taxon>Pentapetalae</taxon>
        <taxon>rosids</taxon>
        <taxon>malvids</taxon>
        <taxon>Myrtales</taxon>
        <taxon>Lythraceae</taxon>
        <taxon>Trapa</taxon>
    </lineage>
</organism>
<evidence type="ECO:0000256" key="1">
    <source>
        <dbReference type="SAM" id="MobiDB-lite"/>
    </source>
</evidence>
<dbReference type="EMBL" id="JAXIOK010000007">
    <property type="protein sequence ID" value="KAK4766574.1"/>
    <property type="molecule type" value="Genomic_DNA"/>
</dbReference>
<accession>A0AAN7KK02</accession>
<name>A0AAN7KK02_9MYRT</name>
<evidence type="ECO:0000313" key="2">
    <source>
        <dbReference type="EMBL" id="KAK4766574.1"/>
    </source>
</evidence>
<feature type="compositionally biased region" description="Basic and acidic residues" evidence="1">
    <location>
        <begin position="37"/>
        <end position="62"/>
    </location>
</feature>
<feature type="region of interest" description="Disordered" evidence="1">
    <location>
        <begin position="37"/>
        <end position="67"/>
    </location>
</feature>